<reference evidence="1 2" key="2">
    <citation type="submission" date="2023-06" db="EMBL/GenBank/DDBJ databases">
        <authorList>
            <person name="Zeman M."/>
            <person name="Kubasova T."/>
            <person name="Jahodarova E."/>
            <person name="Nykrynova M."/>
            <person name="Rychlik I."/>
        </authorList>
    </citation>
    <scope>NUCLEOTIDE SEQUENCE [LARGE SCALE GENOMIC DNA]</scope>
    <source>
        <strain evidence="1 2">ET341</strain>
    </source>
</reference>
<dbReference type="NCBIfam" id="TIGR01484">
    <property type="entry name" value="HAD-SF-IIB"/>
    <property type="match status" value="1"/>
</dbReference>
<dbReference type="InterPro" id="IPR036412">
    <property type="entry name" value="HAD-like_sf"/>
</dbReference>
<proteinExistence type="predicted"/>
<dbReference type="InterPro" id="IPR023214">
    <property type="entry name" value="HAD_sf"/>
</dbReference>
<keyword evidence="2" id="KW-1185">Reference proteome</keyword>
<name>A0ABT7UL92_9FIRM</name>
<evidence type="ECO:0000313" key="1">
    <source>
        <dbReference type="EMBL" id="MDM8196287.1"/>
    </source>
</evidence>
<reference evidence="2" key="1">
    <citation type="submission" date="2023-06" db="EMBL/GenBank/DDBJ databases">
        <title>Identification and characterization of horizontal gene transfer across gut microbiota members of farm animals based on homology search.</title>
        <authorList>
            <person name="Zeman M."/>
            <person name="Kubasova T."/>
            <person name="Jahodarova E."/>
            <person name="Nykrynova M."/>
            <person name="Rychlik I."/>
        </authorList>
    </citation>
    <scope>NUCLEOTIDE SEQUENCE [LARGE SCALE GENOMIC DNA]</scope>
    <source>
        <strain evidence="2">ET341</strain>
    </source>
</reference>
<accession>A0ABT7UL92</accession>
<protein>
    <submittedName>
        <fullName evidence="1">HAD-IIB family hydrolase</fullName>
    </submittedName>
</protein>
<dbReference type="Gene3D" id="3.40.50.1000">
    <property type="entry name" value="HAD superfamily/HAD-like"/>
    <property type="match status" value="1"/>
</dbReference>
<gene>
    <name evidence="1" type="ORF">QUV98_08165</name>
</gene>
<dbReference type="GO" id="GO:0016787">
    <property type="term" value="F:hydrolase activity"/>
    <property type="evidence" value="ECO:0007669"/>
    <property type="project" value="UniProtKB-KW"/>
</dbReference>
<dbReference type="Proteomes" id="UP001529275">
    <property type="component" value="Unassembled WGS sequence"/>
</dbReference>
<keyword evidence="1" id="KW-0378">Hydrolase</keyword>
<dbReference type="RefSeq" id="WP_289527920.1">
    <property type="nucleotide sequence ID" value="NZ_JAUDCK010000029.1"/>
</dbReference>
<evidence type="ECO:0000313" key="2">
    <source>
        <dbReference type="Proteomes" id="UP001529275"/>
    </source>
</evidence>
<sequence length="243" mass="27790">MKALASDFDGTLYFEDGIKENDQQAIVHFQKHHLFGLCTGRPLIGVQHYLKDCIQPDFYIVSSGACILDKECHVLYEQTISKEIMKAIYQQYHQKAEVSIQADFRIYTLMKDSKIPIAQTYVESIDCIGDEHIFGLSINAVHEQQAKEWTHDLNETYKEIIAFQNKEYIDIVKRGCSKGEAVKKLKELLHLDMVYGIGDSYNDIPMLESADCSFTFHDSPQIVQEKATHIVSSISEAIKMIED</sequence>
<dbReference type="PANTHER" id="PTHR10000:SF8">
    <property type="entry name" value="HAD SUPERFAMILY HYDROLASE-LIKE, TYPE 3"/>
    <property type="match status" value="1"/>
</dbReference>
<dbReference type="PANTHER" id="PTHR10000">
    <property type="entry name" value="PHOSPHOSERINE PHOSPHATASE"/>
    <property type="match status" value="1"/>
</dbReference>
<dbReference type="EMBL" id="JAUDCK010000029">
    <property type="protein sequence ID" value="MDM8196287.1"/>
    <property type="molecule type" value="Genomic_DNA"/>
</dbReference>
<comment type="caution">
    <text evidence="1">The sequence shown here is derived from an EMBL/GenBank/DDBJ whole genome shotgun (WGS) entry which is preliminary data.</text>
</comment>
<dbReference type="InterPro" id="IPR006379">
    <property type="entry name" value="HAD-SF_hydro_IIB"/>
</dbReference>
<dbReference type="SUPFAM" id="SSF56784">
    <property type="entry name" value="HAD-like"/>
    <property type="match status" value="1"/>
</dbReference>
<dbReference type="Gene3D" id="3.30.1240.10">
    <property type="match status" value="1"/>
</dbReference>
<organism evidence="1 2">
    <name type="scientific">Massilimicrobiota timonensis</name>
    <dbReference type="NCBI Taxonomy" id="1776392"/>
    <lineage>
        <taxon>Bacteria</taxon>
        <taxon>Bacillati</taxon>
        <taxon>Bacillota</taxon>
        <taxon>Erysipelotrichia</taxon>
        <taxon>Erysipelotrichales</taxon>
        <taxon>Erysipelotrichaceae</taxon>
        <taxon>Massilimicrobiota</taxon>
    </lineage>
</organism>
<dbReference type="Pfam" id="PF08282">
    <property type="entry name" value="Hydrolase_3"/>
    <property type="match status" value="1"/>
</dbReference>